<reference evidence="8 9" key="1">
    <citation type="journal article" date="2017" name="ISME J.">
        <title>Unveiling bifidobacterial biogeography across the mammalian branch of the tree of life.</title>
        <authorList>
            <person name="Milani C."/>
            <person name="Mangifesta M."/>
            <person name="Mancabelli L."/>
            <person name="Lugli G.A."/>
            <person name="James K."/>
            <person name="Duranti S."/>
            <person name="Turroni F."/>
            <person name="Ferrario C."/>
            <person name="Ossiprandi M.C."/>
            <person name="van Sinderen D."/>
            <person name="Ventura M."/>
        </authorList>
    </citation>
    <scope>NUCLEOTIDE SEQUENCE [LARGE SCALE GENOMIC DNA]</scope>
    <source>
        <strain evidence="8 9">1E</strain>
    </source>
</reference>
<dbReference type="GO" id="GO:0030170">
    <property type="term" value="F:pyridoxal phosphate binding"/>
    <property type="evidence" value="ECO:0007669"/>
    <property type="project" value="InterPro"/>
</dbReference>
<evidence type="ECO:0000256" key="3">
    <source>
        <dbReference type="ARBA" id="ARBA00022576"/>
    </source>
</evidence>
<evidence type="ECO:0000256" key="6">
    <source>
        <dbReference type="RuleBase" id="RU003693"/>
    </source>
</evidence>
<sequence length="354" mass="39725">MTVRLRSIFDEIPTYRPGEYPDEEEGDQLIKMSSNELPWGPSEQLKTSLLSAFESINRYPDFYKQNLSIELAKYTNMQPENIFADDGSGTLLQDLVRLVVNDGDEVVFGSPSFAAYDIDVLLAGGVSVKVPLDESWTYDLEGVEHAITDKTRMVLLCNPNNPTGTFLTTAQIRVFLQKIENTGILVVIDEAYRDFVNCEDCEASSSLVSEFDNVVLLRTFSKAFGMAGLRLGYGLARPEIVDAVNKVVAEFSVSSLSQAVGVAMLQDETIMADLKAKRNIIVAEREKYQDFLREMKVDFIPSQSNFIMIPGDSMELFAQFRQHQLIVRPFDDPAGVRITVGTPKQMLKAREVWE</sequence>
<evidence type="ECO:0000256" key="1">
    <source>
        <dbReference type="ARBA" id="ARBA00001933"/>
    </source>
</evidence>
<dbReference type="GO" id="GO:0000105">
    <property type="term" value="P:L-histidine biosynthetic process"/>
    <property type="evidence" value="ECO:0007669"/>
    <property type="project" value="InterPro"/>
</dbReference>
<evidence type="ECO:0000256" key="2">
    <source>
        <dbReference type="ARBA" id="ARBA00011738"/>
    </source>
</evidence>
<dbReference type="CDD" id="cd00609">
    <property type="entry name" value="AAT_like"/>
    <property type="match status" value="1"/>
</dbReference>
<dbReference type="InterPro" id="IPR050106">
    <property type="entry name" value="HistidinolP_aminotransfase"/>
</dbReference>
<accession>A0A267WKU9</accession>
<dbReference type="PANTHER" id="PTHR43643">
    <property type="entry name" value="HISTIDINOL-PHOSPHATE AMINOTRANSFERASE 2"/>
    <property type="match status" value="1"/>
</dbReference>
<comment type="caution">
    <text evidence="8">The sequence shown here is derived from an EMBL/GenBank/DDBJ whole genome shotgun (WGS) entry which is preliminary data.</text>
</comment>
<dbReference type="RefSeq" id="WP_158220227.1">
    <property type="nucleotide sequence ID" value="NZ_MNLB01000006.1"/>
</dbReference>
<dbReference type="EMBL" id="MNLB01000006">
    <property type="protein sequence ID" value="PAC73234.1"/>
    <property type="molecule type" value="Genomic_DNA"/>
</dbReference>
<gene>
    <name evidence="8" type="ORF">BPS1E_1160</name>
</gene>
<dbReference type="InterPro" id="IPR015421">
    <property type="entry name" value="PyrdxlP-dep_Trfase_major"/>
</dbReference>
<dbReference type="Pfam" id="PF00155">
    <property type="entry name" value="Aminotran_1_2"/>
    <property type="match status" value="1"/>
</dbReference>
<evidence type="ECO:0000313" key="9">
    <source>
        <dbReference type="Proteomes" id="UP000216789"/>
    </source>
</evidence>
<dbReference type="SUPFAM" id="SSF53383">
    <property type="entry name" value="PLP-dependent transferases"/>
    <property type="match status" value="1"/>
</dbReference>
<protein>
    <submittedName>
        <fullName evidence="8">Histidinol-phosphate aminotransferase</fullName>
    </submittedName>
</protein>
<organism evidence="8 9">
    <name type="scientific">Bifidobacterium pseudocatenulatum</name>
    <dbReference type="NCBI Taxonomy" id="28026"/>
    <lineage>
        <taxon>Bacteria</taxon>
        <taxon>Bacillati</taxon>
        <taxon>Actinomycetota</taxon>
        <taxon>Actinomycetes</taxon>
        <taxon>Bifidobacteriales</taxon>
        <taxon>Bifidobacteriaceae</taxon>
        <taxon>Bifidobacterium</taxon>
    </lineage>
</organism>
<dbReference type="AlphaFoldDB" id="A0A267WKU9"/>
<feature type="domain" description="Aminotransferase class I/classII large" evidence="7">
    <location>
        <begin position="28"/>
        <end position="349"/>
    </location>
</feature>
<dbReference type="Proteomes" id="UP000216789">
    <property type="component" value="Unassembled WGS sequence"/>
</dbReference>
<dbReference type="InterPro" id="IPR004839">
    <property type="entry name" value="Aminotransferase_I/II_large"/>
</dbReference>
<dbReference type="InterPro" id="IPR001917">
    <property type="entry name" value="Aminotrans_II_pyridoxalP_BS"/>
</dbReference>
<dbReference type="InterPro" id="IPR015424">
    <property type="entry name" value="PyrdxlP-dep_Trfase"/>
</dbReference>
<comment type="subunit">
    <text evidence="2">Homodimer.</text>
</comment>
<keyword evidence="3 8" id="KW-0032">Aminotransferase</keyword>
<comment type="cofactor">
    <cofactor evidence="1 6">
        <name>pyridoxal 5'-phosphate</name>
        <dbReference type="ChEBI" id="CHEBI:597326"/>
    </cofactor>
</comment>
<dbReference type="PROSITE" id="PS00599">
    <property type="entry name" value="AA_TRANSFER_CLASS_2"/>
    <property type="match status" value="1"/>
</dbReference>
<evidence type="ECO:0000259" key="7">
    <source>
        <dbReference type="Pfam" id="PF00155"/>
    </source>
</evidence>
<dbReference type="Gene3D" id="3.40.640.10">
    <property type="entry name" value="Type I PLP-dependent aspartate aminotransferase-like (Major domain)"/>
    <property type="match status" value="1"/>
</dbReference>
<dbReference type="InterPro" id="IPR015422">
    <property type="entry name" value="PyrdxlP-dep_Trfase_small"/>
</dbReference>
<dbReference type="NCBIfam" id="TIGR01141">
    <property type="entry name" value="hisC"/>
    <property type="match status" value="1"/>
</dbReference>
<keyword evidence="4 8" id="KW-0808">Transferase</keyword>
<dbReference type="PANTHER" id="PTHR43643:SF3">
    <property type="entry name" value="HISTIDINOL-PHOSPHATE AMINOTRANSFERASE"/>
    <property type="match status" value="1"/>
</dbReference>
<name>A0A267WKU9_BIFPS</name>
<dbReference type="InterPro" id="IPR005861">
    <property type="entry name" value="HisP_aminotrans"/>
</dbReference>
<keyword evidence="5 6" id="KW-0663">Pyridoxal phosphate</keyword>
<dbReference type="Gene3D" id="3.90.1150.10">
    <property type="entry name" value="Aspartate Aminotransferase, domain 1"/>
    <property type="match status" value="1"/>
</dbReference>
<evidence type="ECO:0000256" key="5">
    <source>
        <dbReference type="ARBA" id="ARBA00022898"/>
    </source>
</evidence>
<evidence type="ECO:0000256" key="4">
    <source>
        <dbReference type="ARBA" id="ARBA00022679"/>
    </source>
</evidence>
<proteinExistence type="inferred from homology"/>
<evidence type="ECO:0000313" key="8">
    <source>
        <dbReference type="EMBL" id="PAC73234.1"/>
    </source>
</evidence>
<comment type="similarity">
    <text evidence="6">Belongs to the class-II pyridoxal-phosphate-dependent aminotransferase family.</text>
</comment>
<dbReference type="GO" id="GO:0004400">
    <property type="term" value="F:histidinol-phosphate transaminase activity"/>
    <property type="evidence" value="ECO:0007669"/>
    <property type="project" value="InterPro"/>
</dbReference>